<reference evidence="1" key="1">
    <citation type="submission" date="2021-01" db="EMBL/GenBank/DDBJ databases">
        <authorList>
            <person name="Corre E."/>
            <person name="Pelletier E."/>
            <person name="Niang G."/>
            <person name="Scheremetjew M."/>
            <person name="Finn R."/>
            <person name="Kale V."/>
            <person name="Holt S."/>
            <person name="Cochrane G."/>
            <person name="Meng A."/>
            <person name="Brown T."/>
            <person name="Cohen L."/>
        </authorList>
    </citation>
    <scope>NUCLEOTIDE SEQUENCE</scope>
</reference>
<dbReference type="Gene3D" id="1.25.10.10">
    <property type="entry name" value="Leucine-rich Repeat Variant"/>
    <property type="match status" value="1"/>
</dbReference>
<accession>A0A7S1FKX4</accession>
<dbReference type="EMBL" id="HBFQ01066117">
    <property type="protein sequence ID" value="CAD8872623.1"/>
    <property type="molecule type" value="Transcribed_RNA"/>
</dbReference>
<dbReference type="InterPro" id="IPR011989">
    <property type="entry name" value="ARM-like"/>
</dbReference>
<protein>
    <submittedName>
        <fullName evidence="1">Uncharacterized protein</fullName>
    </submittedName>
</protein>
<dbReference type="AlphaFoldDB" id="A0A7S1FKX4"/>
<proteinExistence type="predicted"/>
<dbReference type="SUPFAM" id="SSF48371">
    <property type="entry name" value="ARM repeat"/>
    <property type="match status" value="1"/>
</dbReference>
<organism evidence="1">
    <name type="scientific">Noctiluca scintillans</name>
    <name type="common">Sea sparkle</name>
    <name type="synonym">Red tide dinoflagellate</name>
    <dbReference type="NCBI Taxonomy" id="2966"/>
    <lineage>
        <taxon>Eukaryota</taxon>
        <taxon>Sar</taxon>
        <taxon>Alveolata</taxon>
        <taxon>Dinophyceae</taxon>
        <taxon>Noctilucales</taxon>
        <taxon>Noctilucaceae</taxon>
        <taxon>Noctiluca</taxon>
    </lineage>
</organism>
<dbReference type="InterPro" id="IPR016024">
    <property type="entry name" value="ARM-type_fold"/>
</dbReference>
<name>A0A7S1FKX4_NOCSC</name>
<evidence type="ECO:0000313" key="1">
    <source>
        <dbReference type="EMBL" id="CAD8872623.1"/>
    </source>
</evidence>
<gene>
    <name evidence="1" type="ORF">NSCI0253_LOCUS46980</name>
</gene>
<sequence length="470" mass="49937">MEDDLLQIQQELQAVKKALKGGGSFLGMKDVTLQRYLLQLSEKENLVMSRQFNLGDVQAGGVVAGGVADLKPARPPPPGEKRTFDKESVESVTAHMRDYESDVKDCALTLRALSALAYANASVVSEDALGIALRLGKLHPKENAVQLALVRLLCNAAYDTSTAVKQLAAAPVLSTLLAITSQKMSTDVGAKASEAIARIVAADEAHVGERESVLAQIFTITLQGDVSQEEHTAQLIEQFLANEVVVHASVAQGICYATTVARRDADVAARWLRFVKKVAVENGALALELISVGALGHTTALMDVHVSNAALQLFGIEAMSGLVGDRLSGLQAFASENGLSRIETAMRTHQHDVLLLTKGVRALASGVSWPSDMQRASGYNYIDGLELTKQSMAAHGSDLEAAELQIAGLEALSKYVSCTSDVDQVKLGGGEGLVKAAMTVHRDNPKVQNIGRIVLDGIGGDRSWVPRGAQ</sequence>